<name>A0A3M7P469_BRAPC</name>
<protein>
    <submittedName>
        <fullName evidence="2">Uncharacterized protein</fullName>
    </submittedName>
</protein>
<keyword evidence="3" id="KW-1185">Reference proteome</keyword>
<dbReference type="Proteomes" id="UP000276133">
    <property type="component" value="Unassembled WGS sequence"/>
</dbReference>
<evidence type="ECO:0000256" key="1">
    <source>
        <dbReference type="SAM" id="MobiDB-lite"/>
    </source>
</evidence>
<comment type="caution">
    <text evidence="2">The sequence shown here is derived from an EMBL/GenBank/DDBJ whole genome shotgun (WGS) entry which is preliminary data.</text>
</comment>
<accession>A0A3M7P469</accession>
<evidence type="ECO:0000313" key="3">
    <source>
        <dbReference type="Proteomes" id="UP000276133"/>
    </source>
</evidence>
<organism evidence="2 3">
    <name type="scientific">Brachionus plicatilis</name>
    <name type="common">Marine rotifer</name>
    <name type="synonym">Brachionus muelleri</name>
    <dbReference type="NCBI Taxonomy" id="10195"/>
    <lineage>
        <taxon>Eukaryota</taxon>
        <taxon>Metazoa</taxon>
        <taxon>Spiralia</taxon>
        <taxon>Gnathifera</taxon>
        <taxon>Rotifera</taxon>
        <taxon>Eurotatoria</taxon>
        <taxon>Monogononta</taxon>
        <taxon>Pseudotrocha</taxon>
        <taxon>Ploima</taxon>
        <taxon>Brachionidae</taxon>
        <taxon>Brachionus</taxon>
    </lineage>
</organism>
<reference evidence="2 3" key="1">
    <citation type="journal article" date="2018" name="Sci. Rep.">
        <title>Genomic signatures of local adaptation to the degree of environmental predictability in rotifers.</title>
        <authorList>
            <person name="Franch-Gras L."/>
            <person name="Hahn C."/>
            <person name="Garcia-Roger E.M."/>
            <person name="Carmona M.J."/>
            <person name="Serra M."/>
            <person name="Gomez A."/>
        </authorList>
    </citation>
    <scope>NUCLEOTIDE SEQUENCE [LARGE SCALE GENOMIC DNA]</scope>
    <source>
        <strain evidence="2">HYR1</strain>
    </source>
</reference>
<dbReference type="OrthoDB" id="10522462at2759"/>
<feature type="region of interest" description="Disordered" evidence="1">
    <location>
        <begin position="165"/>
        <end position="184"/>
    </location>
</feature>
<dbReference type="AlphaFoldDB" id="A0A3M7P469"/>
<dbReference type="EMBL" id="REGN01013663">
    <property type="protein sequence ID" value="RMZ93630.1"/>
    <property type="molecule type" value="Genomic_DNA"/>
</dbReference>
<feature type="compositionally biased region" description="Polar residues" evidence="1">
    <location>
        <begin position="174"/>
        <end position="184"/>
    </location>
</feature>
<gene>
    <name evidence="2" type="ORF">BpHYR1_002750</name>
</gene>
<evidence type="ECO:0000313" key="2">
    <source>
        <dbReference type="EMBL" id="RMZ93630.1"/>
    </source>
</evidence>
<proteinExistence type="predicted"/>
<sequence>MITKKLISQTIPTVYNDKNEFNNLSENFTLTSSSYLTPKRQELDHKQMDLKSVNYFGSKSSTNFKKVNKQHVNSNDLNQAKNSNYYNFNSNSYNFYNTSFSNENLEKFKTNSINSDLNQESFILPKNKQQSFQKYAIERHINHFKPQNLNSNNTKMMITKMLNGNIDDGPRNEPNFNSKDTNLKQAKTENSKIVSEYLNII</sequence>